<evidence type="ECO:0000313" key="7">
    <source>
        <dbReference type="EMBL" id="CAD8511673.1"/>
    </source>
</evidence>
<evidence type="ECO:0000256" key="4">
    <source>
        <dbReference type="ARBA" id="ARBA00023136"/>
    </source>
</evidence>
<dbReference type="InterPro" id="IPR005829">
    <property type="entry name" value="Sugar_transporter_CS"/>
</dbReference>
<organism evidence="7">
    <name type="scientific">Phaeocystis antarctica</name>
    <dbReference type="NCBI Taxonomy" id="33657"/>
    <lineage>
        <taxon>Eukaryota</taxon>
        <taxon>Haptista</taxon>
        <taxon>Haptophyta</taxon>
        <taxon>Prymnesiophyceae</taxon>
        <taxon>Phaeocystales</taxon>
        <taxon>Phaeocystaceae</taxon>
        <taxon>Phaeocystis</taxon>
    </lineage>
</organism>
<feature type="transmembrane region" description="Helical" evidence="5">
    <location>
        <begin position="104"/>
        <end position="125"/>
    </location>
</feature>
<feature type="transmembrane region" description="Helical" evidence="5">
    <location>
        <begin position="46"/>
        <end position="67"/>
    </location>
</feature>
<keyword evidence="2 5" id="KW-0812">Transmembrane</keyword>
<gene>
    <name evidence="7" type="ORF">PANT1444_LOCUS21330</name>
</gene>
<dbReference type="PROSITE" id="PS00217">
    <property type="entry name" value="SUGAR_TRANSPORT_2"/>
    <property type="match status" value="1"/>
</dbReference>
<dbReference type="SUPFAM" id="SSF103473">
    <property type="entry name" value="MFS general substrate transporter"/>
    <property type="match status" value="1"/>
</dbReference>
<feature type="transmembrane region" description="Helical" evidence="5">
    <location>
        <begin position="324"/>
        <end position="344"/>
    </location>
</feature>
<dbReference type="AlphaFoldDB" id="A0A7S0NGA3"/>
<dbReference type="GO" id="GO:0016020">
    <property type="term" value="C:membrane"/>
    <property type="evidence" value="ECO:0007669"/>
    <property type="project" value="UniProtKB-SubCell"/>
</dbReference>
<accession>A0A7S0NGA3</accession>
<dbReference type="GO" id="GO:0022857">
    <property type="term" value="F:transmembrane transporter activity"/>
    <property type="evidence" value="ECO:0007669"/>
    <property type="project" value="InterPro"/>
</dbReference>
<dbReference type="PROSITE" id="PS00216">
    <property type="entry name" value="SUGAR_TRANSPORT_1"/>
    <property type="match status" value="1"/>
</dbReference>
<feature type="transmembrane region" description="Helical" evidence="5">
    <location>
        <begin position="431"/>
        <end position="449"/>
    </location>
</feature>
<evidence type="ECO:0000256" key="5">
    <source>
        <dbReference type="SAM" id="Phobius"/>
    </source>
</evidence>
<dbReference type="Gene3D" id="1.20.1250.20">
    <property type="entry name" value="MFS general substrate transporter like domains"/>
    <property type="match status" value="2"/>
</dbReference>
<feature type="transmembrane region" description="Helical" evidence="5">
    <location>
        <begin position="461"/>
        <end position="481"/>
    </location>
</feature>
<keyword evidence="4 5" id="KW-0472">Membrane</keyword>
<dbReference type="EMBL" id="HBEP01037627">
    <property type="protein sequence ID" value="CAD8511673.1"/>
    <property type="molecule type" value="Transcribed_RNA"/>
</dbReference>
<dbReference type="PROSITE" id="PS50850">
    <property type="entry name" value="MFS"/>
    <property type="match status" value="1"/>
</dbReference>
<dbReference type="PANTHER" id="PTHR24064">
    <property type="entry name" value="SOLUTE CARRIER FAMILY 22 MEMBER"/>
    <property type="match status" value="1"/>
</dbReference>
<feature type="transmembrane region" description="Helical" evidence="5">
    <location>
        <begin position="7"/>
        <end position="34"/>
    </location>
</feature>
<protein>
    <recommendedName>
        <fullName evidence="6">Major facilitator superfamily (MFS) profile domain-containing protein</fullName>
    </recommendedName>
</protein>
<dbReference type="InterPro" id="IPR036259">
    <property type="entry name" value="MFS_trans_sf"/>
</dbReference>
<dbReference type="InterPro" id="IPR020846">
    <property type="entry name" value="MFS_dom"/>
</dbReference>
<feature type="domain" description="Major facilitator superfamily (MFS) profile" evidence="6">
    <location>
        <begin position="6"/>
        <end position="485"/>
    </location>
</feature>
<reference evidence="7" key="1">
    <citation type="submission" date="2021-01" db="EMBL/GenBank/DDBJ databases">
        <authorList>
            <person name="Corre E."/>
            <person name="Pelletier E."/>
            <person name="Niang G."/>
            <person name="Scheremetjew M."/>
            <person name="Finn R."/>
            <person name="Kale V."/>
            <person name="Holt S."/>
            <person name="Cochrane G."/>
            <person name="Meng A."/>
            <person name="Brown T."/>
            <person name="Cohen L."/>
        </authorList>
    </citation>
    <scope>NUCLEOTIDE SEQUENCE</scope>
    <source>
        <strain evidence="7">CCMP1374</strain>
    </source>
</reference>
<evidence type="ECO:0000256" key="1">
    <source>
        <dbReference type="ARBA" id="ARBA00004141"/>
    </source>
</evidence>
<keyword evidence="3 5" id="KW-1133">Transmembrane helix</keyword>
<feature type="transmembrane region" description="Helical" evidence="5">
    <location>
        <begin position="356"/>
        <end position="379"/>
    </location>
</feature>
<name>A0A7S0NGA3_9EUKA</name>
<feature type="transmembrane region" description="Helical" evidence="5">
    <location>
        <begin position="266"/>
        <end position="286"/>
    </location>
</feature>
<evidence type="ECO:0000259" key="6">
    <source>
        <dbReference type="PROSITE" id="PS50850"/>
    </source>
</evidence>
<dbReference type="Pfam" id="PF07690">
    <property type="entry name" value="MFS_1"/>
    <property type="match status" value="1"/>
</dbReference>
<sequence>MSARRNLIISAVSNLSTAYNLVVINVVHVIIGYQYCGGPSNCSAEIASASTSCLAGAIVGQLAFGYIGDCLGRPRALQLTMAMSILGALASAFAVPVSSDPASIFVFLTITRFFLGVGVGGVYPLSATIASESSETNARGRNASLVFSMQGVANLLVPLVAWALLQTCGVPQTDSRGDESGLSWRLALGLGALPGILLLPFKTSSRAAEPTSVAADCLDGQLVLNGCATAAAEPNPAMSMSEPPEVPMLGTTTPTTLLQALRMRTYWGKLMGTAGGWFLFDITFYGNSLFQPTVLHEVFFVAEANASAVPEPPFSGGLADNLCVQMALIALIGLPGYYLSVCAMDRLGRRFIQLQGFFFMAVVFALLGALCVAWCGGWCVADPSDLRPSEAGRALMLLLYGLTFFFSNFGPNSTTFMLPAETFPPNIRSTLSGFSAACGKLGATIGSAAFKPLSEHAGLPATMMCCAAVSLLGLGLTYCFVEDKRGARMEGEEDRSSVFCAHEGEGEGEAHQPQQQPAAQYGARGAVAGVGLH</sequence>
<feature type="transmembrane region" description="Helical" evidence="5">
    <location>
        <begin position="145"/>
        <end position="164"/>
    </location>
</feature>
<feature type="transmembrane region" description="Helical" evidence="5">
    <location>
        <begin position="79"/>
        <end position="98"/>
    </location>
</feature>
<feature type="transmembrane region" description="Helical" evidence="5">
    <location>
        <begin position="184"/>
        <end position="201"/>
    </location>
</feature>
<evidence type="ECO:0000256" key="3">
    <source>
        <dbReference type="ARBA" id="ARBA00022989"/>
    </source>
</evidence>
<dbReference type="InterPro" id="IPR011701">
    <property type="entry name" value="MFS"/>
</dbReference>
<evidence type="ECO:0000256" key="2">
    <source>
        <dbReference type="ARBA" id="ARBA00022692"/>
    </source>
</evidence>
<proteinExistence type="predicted"/>
<feature type="transmembrane region" description="Helical" evidence="5">
    <location>
        <begin position="391"/>
        <end position="410"/>
    </location>
</feature>
<comment type="subcellular location">
    <subcellularLocation>
        <location evidence="1">Membrane</location>
        <topology evidence="1">Multi-pass membrane protein</topology>
    </subcellularLocation>
</comment>